<gene>
    <name evidence="2" type="ORF">ICC18_03190</name>
</gene>
<dbReference type="InterPro" id="IPR012341">
    <property type="entry name" value="6hp_glycosidase-like_sf"/>
</dbReference>
<evidence type="ECO:0000313" key="3">
    <source>
        <dbReference type="Proteomes" id="UP000650466"/>
    </source>
</evidence>
<dbReference type="SUPFAM" id="SSF48208">
    <property type="entry name" value="Six-hairpin glycosidases"/>
    <property type="match status" value="1"/>
</dbReference>
<dbReference type="Pfam" id="PF00723">
    <property type="entry name" value="Glyco_hydro_15"/>
    <property type="match status" value="1"/>
</dbReference>
<dbReference type="Proteomes" id="UP000650466">
    <property type="component" value="Unassembled WGS sequence"/>
</dbReference>
<protein>
    <submittedName>
        <fullName evidence="2">Glycoside hydrolase family 15 protein</fullName>
    </submittedName>
</protein>
<dbReference type="AlphaFoldDB" id="A0A926KJY1"/>
<dbReference type="EMBL" id="JACVVD010000001">
    <property type="protein sequence ID" value="MBD0379129.1"/>
    <property type="molecule type" value="Genomic_DNA"/>
</dbReference>
<dbReference type="InterPro" id="IPR008928">
    <property type="entry name" value="6-hairpin_glycosidase_sf"/>
</dbReference>
<organism evidence="2 3">
    <name type="scientific">Paenibacillus sedimenti</name>
    <dbReference type="NCBI Taxonomy" id="2770274"/>
    <lineage>
        <taxon>Bacteria</taxon>
        <taxon>Bacillati</taxon>
        <taxon>Bacillota</taxon>
        <taxon>Bacilli</taxon>
        <taxon>Bacillales</taxon>
        <taxon>Paenibacillaceae</taxon>
        <taxon>Paenibacillus</taxon>
    </lineage>
</organism>
<dbReference type="GO" id="GO:0005975">
    <property type="term" value="P:carbohydrate metabolic process"/>
    <property type="evidence" value="ECO:0007669"/>
    <property type="project" value="InterPro"/>
</dbReference>
<keyword evidence="2" id="KW-0378">Hydrolase</keyword>
<keyword evidence="3" id="KW-1185">Reference proteome</keyword>
<reference evidence="2" key="1">
    <citation type="submission" date="2020-09" db="EMBL/GenBank/DDBJ databases">
        <title>Draft Genome Sequence of Paenibacillus sp. WST5.</title>
        <authorList>
            <person name="Bao Z."/>
        </authorList>
    </citation>
    <scope>NUCLEOTIDE SEQUENCE</scope>
    <source>
        <strain evidence="2">WST5</strain>
    </source>
</reference>
<sequence length="364" mass="42345">MDRDQLTANCISIIKLNQHPRGGYAASPLFTHYTYSWLRDGTFIAYAMDQSHQSESAEQFYRWVHRVLKDKRSTVDMLIGKHERKEWIDRGEFLGTRYHLDGREDQSEWGHFQLDGYGTWLWGLAEHVRATGDHSLLQELRESIEITVDYLMTFWHYPNFDCWEEFPDYVHPATLACVYGGLKALGELEQRQPLLERAEQIRQFILEHAVKEGRLVKSIQCVNEVWQPVLPDVDASLLWLGVPFGVLKPTDPIMQQTVQAIEHDLKHGGIQRYPADRYYGGGEWLLLTAWYGWLKAETGDRDEAMRCLEWIISKADPLGRLPEQVADNLRNPAVYEEWLSKWGEPALPLLWSQAMFLVLSNKLN</sequence>
<dbReference type="GO" id="GO:0004553">
    <property type="term" value="F:hydrolase activity, hydrolyzing O-glycosyl compounds"/>
    <property type="evidence" value="ECO:0007669"/>
    <property type="project" value="UniProtKB-ARBA"/>
</dbReference>
<accession>A0A926KJY1</accession>
<dbReference type="RefSeq" id="WP_188172911.1">
    <property type="nucleotide sequence ID" value="NZ_JACVVD010000001.1"/>
</dbReference>
<name>A0A926KJY1_9BACL</name>
<comment type="caution">
    <text evidence="2">The sequence shown here is derived from an EMBL/GenBank/DDBJ whole genome shotgun (WGS) entry which is preliminary data.</text>
</comment>
<dbReference type="InterPro" id="IPR011613">
    <property type="entry name" value="GH15-like"/>
</dbReference>
<feature type="domain" description="GH15-like" evidence="1">
    <location>
        <begin position="3"/>
        <end position="300"/>
    </location>
</feature>
<evidence type="ECO:0000313" key="2">
    <source>
        <dbReference type="EMBL" id="MBD0379129.1"/>
    </source>
</evidence>
<evidence type="ECO:0000259" key="1">
    <source>
        <dbReference type="Pfam" id="PF00723"/>
    </source>
</evidence>
<dbReference type="Gene3D" id="1.50.10.10">
    <property type="match status" value="1"/>
</dbReference>
<dbReference type="PANTHER" id="PTHR31616:SF0">
    <property type="entry name" value="GLUCAN 1,4-ALPHA-GLUCOSIDASE"/>
    <property type="match status" value="1"/>
</dbReference>
<dbReference type="PANTHER" id="PTHR31616">
    <property type="entry name" value="TREHALASE"/>
    <property type="match status" value="1"/>
</dbReference>
<proteinExistence type="predicted"/>